<organism evidence="1 2">
    <name type="scientific">Nocardia tenerifensis</name>
    <dbReference type="NCBI Taxonomy" id="228006"/>
    <lineage>
        <taxon>Bacteria</taxon>
        <taxon>Bacillati</taxon>
        <taxon>Actinomycetota</taxon>
        <taxon>Actinomycetes</taxon>
        <taxon>Mycobacteriales</taxon>
        <taxon>Nocardiaceae</taxon>
        <taxon>Nocardia</taxon>
    </lineage>
</organism>
<reference evidence="1 2" key="1">
    <citation type="submission" date="2018-05" db="EMBL/GenBank/DDBJ databases">
        <title>Genomic Encyclopedia of Type Strains, Phase IV (KMG-IV): sequencing the most valuable type-strain genomes for metagenomic binning, comparative biology and taxonomic classification.</title>
        <authorList>
            <person name="Goeker M."/>
        </authorList>
    </citation>
    <scope>NUCLEOTIDE SEQUENCE [LARGE SCALE GENOMIC DNA]</scope>
    <source>
        <strain evidence="1 2">DSM 44704</strain>
    </source>
</reference>
<keyword evidence="2" id="KW-1185">Reference proteome</keyword>
<dbReference type="OrthoDB" id="4570188at2"/>
<dbReference type="RefSeq" id="WP_040743648.1">
    <property type="nucleotide sequence ID" value="NZ_QJKF01000001.1"/>
</dbReference>
<evidence type="ECO:0000313" key="2">
    <source>
        <dbReference type="Proteomes" id="UP000247569"/>
    </source>
</evidence>
<dbReference type="AlphaFoldDB" id="A0A318KB68"/>
<gene>
    <name evidence="1" type="ORF">DFR70_1011012</name>
</gene>
<protein>
    <submittedName>
        <fullName evidence="1">Uncharacterized protein</fullName>
    </submittedName>
</protein>
<name>A0A318KB68_9NOCA</name>
<comment type="caution">
    <text evidence="1">The sequence shown here is derived from an EMBL/GenBank/DDBJ whole genome shotgun (WGS) entry which is preliminary data.</text>
</comment>
<proteinExistence type="predicted"/>
<dbReference type="EMBL" id="QJKF01000001">
    <property type="protein sequence ID" value="PXX71578.1"/>
    <property type="molecule type" value="Genomic_DNA"/>
</dbReference>
<sequence>MSTRRSHRRRHIRIEYGVLSLDFQGTDEQIRSVANSLTAHAGLTVTVDDSVDPHLPPLPCGRLWEPG</sequence>
<accession>A0A318KB68</accession>
<dbReference type="Proteomes" id="UP000247569">
    <property type="component" value="Unassembled WGS sequence"/>
</dbReference>
<evidence type="ECO:0000313" key="1">
    <source>
        <dbReference type="EMBL" id="PXX71578.1"/>
    </source>
</evidence>